<protein>
    <submittedName>
        <fullName evidence="1">Uncharacterized protein</fullName>
    </submittedName>
</protein>
<gene>
    <name evidence="1" type="ORF">LNAOJCKE_3610</name>
</gene>
<dbReference type="EMBL" id="BPRC01000014">
    <property type="protein sequence ID" value="GJE66391.1"/>
    <property type="molecule type" value="Genomic_DNA"/>
</dbReference>
<evidence type="ECO:0000313" key="2">
    <source>
        <dbReference type="Proteomes" id="UP001055039"/>
    </source>
</evidence>
<organism evidence="1 2">
    <name type="scientific">Methylorubrum aminovorans</name>
    <dbReference type="NCBI Taxonomy" id="269069"/>
    <lineage>
        <taxon>Bacteria</taxon>
        <taxon>Pseudomonadati</taxon>
        <taxon>Pseudomonadota</taxon>
        <taxon>Alphaproteobacteria</taxon>
        <taxon>Hyphomicrobiales</taxon>
        <taxon>Methylobacteriaceae</taxon>
        <taxon>Methylorubrum</taxon>
    </lineage>
</organism>
<sequence length="223" mass="26632">MAKRLRRWRAAARFWSAELRLLRERRLIASSELFDETLYLYEAPDVMREEAEPIEHFCRFGWREGRRPNLYFDPLWYRDRYLKGADQNPLVHYLTVGEASGCRPVCYFDPHWYARTYGLPRRVCALAHFLTHRRSQRFAPNPNFDLAFYLDRYGVEIGPNRDPFAHHLRFGAVRDIDPSPYFDSERYRHSKMTDPPPGMRTPWAEADLRVPLVHHLDTQCRSS</sequence>
<proteinExistence type="predicted"/>
<reference evidence="1" key="1">
    <citation type="journal article" date="2021" name="Front. Microbiol.">
        <title>Comprehensive Comparative Genomics and Phenotyping of Methylobacterium Species.</title>
        <authorList>
            <person name="Alessa O."/>
            <person name="Ogura Y."/>
            <person name="Fujitani Y."/>
            <person name="Takami H."/>
            <person name="Hayashi T."/>
            <person name="Sahin N."/>
            <person name="Tani A."/>
        </authorList>
    </citation>
    <scope>NUCLEOTIDE SEQUENCE</scope>
    <source>
        <strain evidence="1">NBRC 15686</strain>
    </source>
</reference>
<evidence type="ECO:0000313" key="1">
    <source>
        <dbReference type="EMBL" id="GJE66391.1"/>
    </source>
</evidence>
<dbReference type="Proteomes" id="UP001055039">
    <property type="component" value="Unassembled WGS sequence"/>
</dbReference>
<keyword evidence="2" id="KW-1185">Reference proteome</keyword>
<comment type="caution">
    <text evidence="1">The sequence shown here is derived from an EMBL/GenBank/DDBJ whole genome shotgun (WGS) entry which is preliminary data.</text>
</comment>
<reference evidence="1" key="2">
    <citation type="submission" date="2021-08" db="EMBL/GenBank/DDBJ databases">
        <authorList>
            <person name="Tani A."/>
            <person name="Ola A."/>
            <person name="Ogura Y."/>
            <person name="Katsura K."/>
            <person name="Hayashi T."/>
        </authorList>
    </citation>
    <scope>NUCLEOTIDE SEQUENCE</scope>
    <source>
        <strain evidence="1">NBRC 15686</strain>
    </source>
</reference>
<accession>A0ABQ4UGF4</accession>
<dbReference type="RefSeq" id="WP_238226109.1">
    <property type="nucleotide sequence ID" value="NZ_BAAADH010000078.1"/>
</dbReference>
<name>A0ABQ4UGF4_9HYPH</name>